<dbReference type="Proteomes" id="UP000033109">
    <property type="component" value="Chromosome"/>
</dbReference>
<dbReference type="OrthoDB" id="109585at2"/>
<feature type="domain" description="PAC" evidence="10">
    <location>
        <begin position="189"/>
        <end position="242"/>
    </location>
</feature>
<dbReference type="SUPFAM" id="SSF55874">
    <property type="entry name" value="ATPase domain of HSP90 chaperone/DNA topoisomerase II/histidine kinase"/>
    <property type="match status" value="1"/>
</dbReference>
<dbReference type="PRINTS" id="PR00344">
    <property type="entry name" value="BCTRLSENSOR"/>
</dbReference>
<dbReference type="InterPro" id="IPR003594">
    <property type="entry name" value="HATPase_dom"/>
</dbReference>
<evidence type="ECO:0000256" key="1">
    <source>
        <dbReference type="ARBA" id="ARBA00000085"/>
    </source>
</evidence>
<keyword evidence="3" id="KW-0597">Phosphoprotein</keyword>
<dbReference type="KEGG" id="pko:PKOR_15755"/>
<dbReference type="Gene3D" id="1.10.287.130">
    <property type="match status" value="1"/>
</dbReference>
<evidence type="ECO:0000256" key="7">
    <source>
        <dbReference type="ARBA" id="ARBA00022840"/>
    </source>
</evidence>
<keyword evidence="8" id="KW-0902">Two-component regulatory system</keyword>
<gene>
    <name evidence="11" type="ORF">PKOR_15755</name>
</gene>
<feature type="domain" description="Histidine kinase" evidence="9">
    <location>
        <begin position="253"/>
        <end position="463"/>
    </location>
</feature>
<evidence type="ECO:0000256" key="5">
    <source>
        <dbReference type="ARBA" id="ARBA00022741"/>
    </source>
</evidence>
<dbReference type="InterPro" id="IPR003661">
    <property type="entry name" value="HisK_dim/P_dom"/>
</dbReference>
<evidence type="ECO:0000256" key="8">
    <source>
        <dbReference type="ARBA" id="ARBA00023012"/>
    </source>
</evidence>
<dbReference type="PROSITE" id="PS50113">
    <property type="entry name" value="PAC"/>
    <property type="match status" value="1"/>
</dbReference>
<dbReference type="CDD" id="cd00082">
    <property type="entry name" value="HisKA"/>
    <property type="match status" value="1"/>
</dbReference>
<dbReference type="EC" id="2.7.13.3" evidence="2"/>
<dbReference type="GO" id="GO:0005524">
    <property type="term" value="F:ATP binding"/>
    <property type="evidence" value="ECO:0007669"/>
    <property type="project" value="UniProtKB-KW"/>
</dbReference>
<sequence>MVEGTKRIITDLVLVVSGTGHYQEFETGSISDLYMQHDSLPHLSLILPESIVAELLDAVRAATEKGAIHMVRYSLGLGSNEEYFEAKAIPLNASYVLLLIQNVTTHEMNKKALYQRNALLQVVIDTVPPEITAFDNQGNIMIINRAALKNGIAEGIDLENETLNLKPDGKTAYAEDELPLVRAFKGEVVHDQLVIKKRENYYPRTYLVNAVPLKDDAGHSNGVLLAERDVTDIQNVQHQLKSKIKDFDMFMYRASHDLKSPLSAMQGVIDFAIDKTTDKEFLDYLRLIKKSHAMLSTTVNDLIGLTRISQKEIVLNKIILKEFVSDIVDILRQVPQAKSLNIKALVQDGAELTADEGLLRAVLQNLICNAIIHHRPEGEDRFVLVTVISQPKSVFIEVIDNGLGMPKPVQEKVYDIFYRANLSVAGSGLGLFIVKQAIEKMGASIKLLSEVGVGTTFSITIPR</sequence>
<dbReference type="InterPro" id="IPR036097">
    <property type="entry name" value="HisK_dim/P_sf"/>
</dbReference>
<organism evidence="11 12">
    <name type="scientific">Pontibacter korlensis</name>
    <dbReference type="NCBI Taxonomy" id="400092"/>
    <lineage>
        <taxon>Bacteria</taxon>
        <taxon>Pseudomonadati</taxon>
        <taxon>Bacteroidota</taxon>
        <taxon>Cytophagia</taxon>
        <taxon>Cytophagales</taxon>
        <taxon>Hymenobacteraceae</taxon>
        <taxon>Pontibacter</taxon>
    </lineage>
</organism>
<dbReference type="PROSITE" id="PS50109">
    <property type="entry name" value="HIS_KIN"/>
    <property type="match status" value="1"/>
</dbReference>
<keyword evidence="6" id="KW-0418">Kinase</keyword>
<name>A0A0E3UYA3_9BACT</name>
<dbReference type="GO" id="GO:0030295">
    <property type="term" value="F:protein kinase activator activity"/>
    <property type="evidence" value="ECO:0007669"/>
    <property type="project" value="TreeGrafter"/>
</dbReference>
<dbReference type="GO" id="GO:0000155">
    <property type="term" value="F:phosphorelay sensor kinase activity"/>
    <property type="evidence" value="ECO:0007669"/>
    <property type="project" value="InterPro"/>
</dbReference>
<dbReference type="PATRIC" id="fig|400092.3.peg.3448"/>
<evidence type="ECO:0000256" key="3">
    <source>
        <dbReference type="ARBA" id="ARBA00022553"/>
    </source>
</evidence>
<dbReference type="InterPro" id="IPR036890">
    <property type="entry name" value="HATPase_C_sf"/>
</dbReference>
<comment type="catalytic activity">
    <reaction evidence="1">
        <text>ATP + protein L-histidine = ADP + protein N-phospho-L-histidine.</text>
        <dbReference type="EC" id="2.7.13.3"/>
    </reaction>
</comment>
<keyword evidence="5" id="KW-0547">Nucleotide-binding</keyword>
<dbReference type="AlphaFoldDB" id="A0A0E3UYA3"/>
<dbReference type="PANTHER" id="PTHR42878">
    <property type="entry name" value="TWO-COMPONENT HISTIDINE KINASE"/>
    <property type="match status" value="1"/>
</dbReference>
<dbReference type="STRING" id="400092.PKOR_15755"/>
<reference evidence="11 12" key="1">
    <citation type="journal article" date="2015" name="Sci. Rep.">
        <title>Unraveling adaptation of Pontibacter korlensis to radiation and infertility in desert through complete genome and comparative transcriptomic analysis.</title>
        <authorList>
            <person name="Dai J."/>
            <person name="Dai W."/>
            <person name="Qiu C."/>
            <person name="Yang Z."/>
            <person name="Zhang Y."/>
            <person name="Zhou M."/>
            <person name="Zhang L."/>
            <person name="Fang C."/>
            <person name="Gao Q."/>
            <person name="Yang Q."/>
            <person name="Li X."/>
            <person name="Wang Z."/>
            <person name="Wang Z."/>
            <person name="Jia Z."/>
            <person name="Chen X."/>
        </authorList>
    </citation>
    <scope>NUCLEOTIDE SEQUENCE [LARGE SCALE GENOMIC DNA]</scope>
    <source>
        <strain evidence="11 12">X14-1T</strain>
    </source>
</reference>
<protein>
    <recommendedName>
        <fullName evidence="2">histidine kinase</fullName>
        <ecNumber evidence="2">2.7.13.3</ecNumber>
    </recommendedName>
</protein>
<dbReference type="InterPro" id="IPR004358">
    <property type="entry name" value="Sig_transdc_His_kin-like_C"/>
</dbReference>
<dbReference type="InterPro" id="IPR050351">
    <property type="entry name" value="BphY/WalK/GraS-like"/>
</dbReference>
<dbReference type="Pfam" id="PF02518">
    <property type="entry name" value="HATPase_c"/>
    <property type="match status" value="1"/>
</dbReference>
<dbReference type="InterPro" id="IPR035965">
    <property type="entry name" value="PAS-like_dom_sf"/>
</dbReference>
<dbReference type="InterPro" id="IPR013656">
    <property type="entry name" value="PAS_4"/>
</dbReference>
<dbReference type="CDD" id="cd00075">
    <property type="entry name" value="HATPase"/>
    <property type="match status" value="1"/>
</dbReference>
<accession>A0A0E3UYA3</accession>
<proteinExistence type="predicted"/>
<dbReference type="GO" id="GO:0007234">
    <property type="term" value="P:osmosensory signaling via phosphorelay pathway"/>
    <property type="evidence" value="ECO:0007669"/>
    <property type="project" value="TreeGrafter"/>
</dbReference>
<dbReference type="InterPro" id="IPR005467">
    <property type="entry name" value="His_kinase_dom"/>
</dbReference>
<evidence type="ECO:0000256" key="6">
    <source>
        <dbReference type="ARBA" id="ARBA00022777"/>
    </source>
</evidence>
<dbReference type="GO" id="GO:0000156">
    <property type="term" value="F:phosphorelay response regulator activity"/>
    <property type="evidence" value="ECO:0007669"/>
    <property type="project" value="TreeGrafter"/>
</dbReference>
<evidence type="ECO:0000259" key="10">
    <source>
        <dbReference type="PROSITE" id="PS50113"/>
    </source>
</evidence>
<dbReference type="PANTHER" id="PTHR42878:SF7">
    <property type="entry name" value="SENSOR HISTIDINE KINASE GLRK"/>
    <property type="match status" value="1"/>
</dbReference>
<evidence type="ECO:0000259" key="9">
    <source>
        <dbReference type="PROSITE" id="PS50109"/>
    </source>
</evidence>
<evidence type="ECO:0000256" key="2">
    <source>
        <dbReference type="ARBA" id="ARBA00012438"/>
    </source>
</evidence>
<keyword evidence="12" id="KW-1185">Reference proteome</keyword>
<dbReference type="SUPFAM" id="SSF47384">
    <property type="entry name" value="Homodimeric domain of signal transducing histidine kinase"/>
    <property type="match status" value="1"/>
</dbReference>
<keyword evidence="7" id="KW-0067">ATP-binding</keyword>
<dbReference type="SMART" id="SM00387">
    <property type="entry name" value="HATPase_c"/>
    <property type="match status" value="1"/>
</dbReference>
<evidence type="ECO:0000313" key="12">
    <source>
        <dbReference type="Proteomes" id="UP000033109"/>
    </source>
</evidence>
<evidence type="ECO:0000256" key="4">
    <source>
        <dbReference type="ARBA" id="ARBA00022679"/>
    </source>
</evidence>
<dbReference type="Pfam" id="PF08448">
    <property type="entry name" value="PAS_4"/>
    <property type="match status" value="1"/>
</dbReference>
<keyword evidence="4" id="KW-0808">Transferase</keyword>
<dbReference type="Gene3D" id="3.30.450.20">
    <property type="entry name" value="PAS domain"/>
    <property type="match status" value="1"/>
</dbReference>
<dbReference type="SUPFAM" id="SSF55785">
    <property type="entry name" value="PYP-like sensor domain (PAS domain)"/>
    <property type="match status" value="1"/>
</dbReference>
<dbReference type="HOGENOM" id="CLU_590326_0_0_10"/>
<evidence type="ECO:0000313" key="11">
    <source>
        <dbReference type="EMBL" id="AKD04276.1"/>
    </source>
</evidence>
<dbReference type="InterPro" id="IPR000700">
    <property type="entry name" value="PAS-assoc_C"/>
</dbReference>
<dbReference type="RefSeq" id="WP_046311997.1">
    <property type="nucleotide sequence ID" value="NZ_CBCSCY010000018.1"/>
</dbReference>
<dbReference type="Pfam" id="PF00512">
    <property type="entry name" value="HisKA"/>
    <property type="match status" value="1"/>
</dbReference>
<dbReference type="Gene3D" id="3.30.565.10">
    <property type="entry name" value="Histidine kinase-like ATPase, C-terminal domain"/>
    <property type="match status" value="1"/>
</dbReference>
<dbReference type="EMBL" id="CP009621">
    <property type="protein sequence ID" value="AKD04276.1"/>
    <property type="molecule type" value="Genomic_DNA"/>
</dbReference>
<dbReference type="SMART" id="SM00388">
    <property type="entry name" value="HisKA"/>
    <property type="match status" value="1"/>
</dbReference>